<dbReference type="Gene3D" id="3.40.50.300">
    <property type="entry name" value="P-loop containing nucleotide triphosphate hydrolases"/>
    <property type="match status" value="2"/>
</dbReference>
<dbReference type="SUPFAM" id="SSF52540">
    <property type="entry name" value="P-loop containing nucleoside triphosphate hydrolases"/>
    <property type="match status" value="1"/>
</dbReference>
<feature type="domain" description="Rad50/SbcC-type AAA" evidence="2">
    <location>
        <begin position="6"/>
        <end position="276"/>
    </location>
</feature>
<evidence type="ECO:0000259" key="2">
    <source>
        <dbReference type="Pfam" id="PF13476"/>
    </source>
</evidence>
<dbReference type="RefSeq" id="WP_196934834.1">
    <property type="nucleotide sequence ID" value="NZ_MU158698.1"/>
</dbReference>
<dbReference type="EMBL" id="PRDK01000001">
    <property type="protein sequence ID" value="MBE8712501.1"/>
    <property type="molecule type" value="Genomic_DNA"/>
</dbReference>
<organism evidence="3 4">
    <name type="scientific">Sphingobacterium hungaricum</name>
    <dbReference type="NCBI Taxonomy" id="2082723"/>
    <lineage>
        <taxon>Bacteria</taxon>
        <taxon>Pseudomonadati</taxon>
        <taxon>Bacteroidota</taxon>
        <taxon>Sphingobacteriia</taxon>
        <taxon>Sphingobacteriales</taxon>
        <taxon>Sphingobacteriaceae</taxon>
        <taxon>Sphingobacterium</taxon>
    </lineage>
</organism>
<keyword evidence="1" id="KW-0175">Coiled coil</keyword>
<dbReference type="InterPro" id="IPR038729">
    <property type="entry name" value="Rad50/SbcC_AAA"/>
</dbReference>
<gene>
    <name evidence="3" type="ORF">C4F49_02250</name>
</gene>
<feature type="coiled-coil region" evidence="1">
    <location>
        <begin position="601"/>
        <end position="649"/>
    </location>
</feature>
<keyword evidence="4" id="KW-1185">Reference proteome</keyword>
<dbReference type="Pfam" id="PF13476">
    <property type="entry name" value="AAA_23"/>
    <property type="match status" value="1"/>
</dbReference>
<accession>A0A928USI5</accession>
<feature type="coiled-coil region" evidence="1">
    <location>
        <begin position="684"/>
        <end position="837"/>
    </location>
</feature>
<dbReference type="PANTHER" id="PTHR32114">
    <property type="entry name" value="ABC TRANSPORTER ABCH.3"/>
    <property type="match status" value="1"/>
</dbReference>
<proteinExistence type="predicted"/>
<evidence type="ECO:0000256" key="1">
    <source>
        <dbReference type="SAM" id="Coils"/>
    </source>
</evidence>
<dbReference type="AlphaFoldDB" id="A0A928USI5"/>
<reference evidence="3" key="1">
    <citation type="submission" date="2018-02" db="EMBL/GenBank/DDBJ databases">
        <authorList>
            <person name="Vasarhelyi B.M."/>
            <person name="Deshmukh S."/>
            <person name="Balint B."/>
            <person name="Kukolya J."/>
        </authorList>
    </citation>
    <scope>NUCLEOTIDE SEQUENCE</scope>
    <source>
        <strain evidence="3">KB22</strain>
    </source>
</reference>
<dbReference type="GO" id="GO:0016887">
    <property type="term" value="F:ATP hydrolysis activity"/>
    <property type="evidence" value="ECO:0007669"/>
    <property type="project" value="InterPro"/>
</dbReference>
<evidence type="ECO:0000313" key="3">
    <source>
        <dbReference type="EMBL" id="MBE8712501.1"/>
    </source>
</evidence>
<comment type="caution">
    <text evidence="3">The sequence shown here is derived from an EMBL/GenBank/DDBJ whole genome shotgun (WGS) entry which is preliminary data.</text>
</comment>
<sequence>MLPIYLSIEGVYSYQEKQEVDFTSLTEAGLFGIFGNVGSGKSTILEAISFALYGITERINKTDNRTYNMLNLKSNAACIVFDFLNFEGRKFRFVAQWKRKNKHFQETSTLVRTAYEWKNDDWSPLESADGSLYTNLTYSNFKRTIIIPQGQFREFLDLKGTDRSTMMKEIFQLDRFDLGMNVSKLQKENNNRIENLKGALSGFELVSAEALESKKEEFASAKKQLAIAKTEFDVLDSQYKKLTEAKEIRTELLLKEKAFAELAEQEAKVLQLEKELNRFETTQLVFKDLLLVSQKLNKEKEVLTYKIENLTSKKDSLSSEIEHEENGWNSLASEHAQLELFRAQSEDIKRLIENKNQQHLLQEAEAGVQKGTPYVAQAKEEEQKATDLLEKEEEALEFLKNTKIDTSELLAIENWYQRNDQLQKENQDLLAKKQMLASEITQLRSEFGNNQVNPDNWETELDVKSERLNAQDASIQQKETQLQVHIKLSEFANNLHDGDECPLCGSLSHPKLMEKENLSDLENSLFREKEELTLATQANKKLYQSLAKLHSSLQEKSIQLKNIESELAQNSKSLLVHSDSFLWEEFSSVDKTLFATHKTKSQAVEQSIREAEQKLKLTRQQLQQTQQKVVQYENRIQKYQQDIVVLSKLIQQNEGQLRVLTPTDAENKSVTDLINQKQNLDSRITFLDSEYKRLTESLTKLRTELASIRGQQLEAKEQFQQLIAQLTAHQAELAALLTEHQFSDVMEVQLVLNKNLSISTLREQIQTFKIEFHSLENQIASLQAKKAEDSYTEEEYELKTELIQLKKEELELQIRLTGALEKELTRLQSEFEKKEALLAEFDKLSVRKNNLTTIENLFRAAGFVNYVSSIHLQRLCEIANERFHRLTKNQLSLSINKNNDFEVIDYLNNGYSRSIKTLSGGQSFQASLCLALALAENIQSLNKADKNFFFIDEGFGTQDAESIHTVFETLNYLHKENRIVGIISHVEELKERIPKTITVVNDLELGSRITEN</sequence>
<protein>
    <recommendedName>
        <fullName evidence="2">Rad50/SbcC-type AAA domain-containing protein</fullName>
    </recommendedName>
</protein>
<dbReference type="Pfam" id="PF13558">
    <property type="entry name" value="SbcC_Walker_B"/>
    <property type="match status" value="1"/>
</dbReference>
<dbReference type="PANTHER" id="PTHR32114:SF2">
    <property type="entry name" value="ABC TRANSPORTER ABCH.3"/>
    <property type="match status" value="1"/>
</dbReference>
<dbReference type="GO" id="GO:0006302">
    <property type="term" value="P:double-strand break repair"/>
    <property type="evidence" value="ECO:0007669"/>
    <property type="project" value="InterPro"/>
</dbReference>
<name>A0A928USI5_9SPHI</name>
<dbReference type="Proteomes" id="UP000616201">
    <property type="component" value="Unassembled WGS sequence"/>
</dbReference>
<feature type="coiled-coil region" evidence="1">
    <location>
        <begin position="255"/>
        <end position="446"/>
    </location>
</feature>
<dbReference type="Gene3D" id="1.10.287.1490">
    <property type="match status" value="1"/>
</dbReference>
<evidence type="ECO:0000313" key="4">
    <source>
        <dbReference type="Proteomes" id="UP000616201"/>
    </source>
</evidence>
<dbReference type="InterPro" id="IPR027417">
    <property type="entry name" value="P-loop_NTPase"/>
</dbReference>